<dbReference type="EMBL" id="BSYO01000023">
    <property type="protein sequence ID" value="GMH21590.1"/>
    <property type="molecule type" value="Genomic_DNA"/>
</dbReference>
<feature type="repeat" description="PPR" evidence="3">
    <location>
        <begin position="267"/>
        <end position="301"/>
    </location>
</feature>
<accession>A0AAD3T185</accession>
<dbReference type="Pfam" id="PF01535">
    <property type="entry name" value="PPR"/>
    <property type="match status" value="8"/>
</dbReference>
<dbReference type="InterPro" id="IPR011990">
    <property type="entry name" value="TPR-like_helical_dom_sf"/>
</dbReference>
<dbReference type="AlphaFoldDB" id="A0AAD3T185"/>
<keyword evidence="2" id="KW-0677">Repeat</keyword>
<dbReference type="FunFam" id="1.25.40.10:FF:000345">
    <property type="entry name" value="Pentatricopeptide repeat-containing protein"/>
    <property type="match status" value="1"/>
</dbReference>
<evidence type="ECO:0008006" key="6">
    <source>
        <dbReference type="Google" id="ProtNLM"/>
    </source>
</evidence>
<dbReference type="GO" id="GO:0003723">
    <property type="term" value="F:RNA binding"/>
    <property type="evidence" value="ECO:0007669"/>
    <property type="project" value="InterPro"/>
</dbReference>
<dbReference type="SUPFAM" id="SSF48452">
    <property type="entry name" value="TPR-like"/>
    <property type="match status" value="1"/>
</dbReference>
<sequence length="533" mass="59102">MNYQNCDPQQQTQRRLTSQRLLCPNSTQQVSDLSPRKSLSNISNWYHLIKNYLSQREPTRALLVYTQIRDKGVYTLSLVPLILKACAQLSLLTHGKALHSESVKVGVDDDVKIGTSLVSLYGKCLDIVDARKVFDLMPQKNVVTWNALIGGYLVNKDVRTALSLFGNMSERTAATWNQMIDGLANNGDLIMARELFDKIPIELRTVVTWTVMVDVYARNGEMDAARKILEEMPERNNFVWSSMISGYCKKGDIKEAEAIFYRIPIKNSVNWNSWISGLSRNGFCEEAIEAFSKMQNDGFEPDEVTAASVLSACAQLGSLGPGKRIHLAINEKGIKINDFVLNGLIDMYIKCGDLDSALKISEKASGRNVACWNSLISGFANHEFSVKPDEISFLSVLSACSHGGLLEEGLNISSKMEKYGLTAGIKHYGCLIDLLGRAGRFKEALDVIKGMPMKPNDAIWGSILGACRMHSEIAIAEQVLEDVGRIGSDNDSHYVLLSNIYAASQRWEKAEKARMAMMGKKLQKTPGCSSFQA</sequence>
<evidence type="ECO:0000313" key="5">
    <source>
        <dbReference type="Proteomes" id="UP001279734"/>
    </source>
</evidence>
<dbReference type="Pfam" id="PF13041">
    <property type="entry name" value="PPR_2"/>
    <property type="match status" value="1"/>
</dbReference>
<feature type="repeat" description="PPR" evidence="3">
    <location>
        <begin position="141"/>
        <end position="171"/>
    </location>
</feature>
<evidence type="ECO:0000256" key="3">
    <source>
        <dbReference type="PROSITE-ProRule" id="PRU00708"/>
    </source>
</evidence>
<feature type="repeat" description="PPR" evidence="3">
    <location>
        <begin position="389"/>
        <end position="423"/>
    </location>
</feature>
<dbReference type="GO" id="GO:0009451">
    <property type="term" value="P:RNA modification"/>
    <property type="evidence" value="ECO:0007669"/>
    <property type="project" value="InterPro"/>
</dbReference>
<feature type="repeat" description="PPR" evidence="3">
    <location>
        <begin position="205"/>
        <end position="239"/>
    </location>
</feature>
<dbReference type="FunFam" id="1.25.40.10:FF:000333">
    <property type="entry name" value="Pentatricopeptide repeat-containing protein"/>
    <property type="match status" value="1"/>
</dbReference>
<dbReference type="PROSITE" id="PS51375">
    <property type="entry name" value="PPR"/>
    <property type="match status" value="4"/>
</dbReference>
<keyword evidence="5" id="KW-1185">Reference proteome</keyword>
<evidence type="ECO:0000256" key="2">
    <source>
        <dbReference type="ARBA" id="ARBA00022737"/>
    </source>
</evidence>
<dbReference type="Proteomes" id="UP001279734">
    <property type="component" value="Unassembled WGS sequence"/>
</dbReference>
<dbReference type="Gene3D" id="1.25.40.10">
    <property type="entry name" value="Tetratricopeptide repeat domain"/>
    <property type="match status" value="3"/>
</dbReference>
<dbReference type="Pfam" id="PF20431">
    <property type="entry name" value="E_motif"/>
    <property type="match status" value="1"/>
</dbReference>
<protein>
    <recommendedName>
        <fullName evidence="6">Pentatricopeptide repeat-containing protein</fullName>
    </recommendedName>
</protein>
<reference evidence="4" key="1">
    <citation type="submission" date="2023-05" db="EMBL/GenBank/DDBJ databases">
        <title>Nepenthes gracilis genome sequencing.</title>
        <authorList>
            <person name="Fukushima K."/>
        </authorList>
    </citation>
    <scope>NUCLEOTIDE SEQUENCE</scope>
    <source>
        <strain evidence="4">SING2019-196</strain>
    </source>
</reference>
<name>A0AAD3T185_NEPGR</name>
<dbReference type="InterPro" id="IPR046848">
    <property type="entry name" value="E_motif"/>
</dbReference>
<dbReference type="InterPro" id="IPR002885">
    <property type="entry name" value="PPR_rpt"/>
</dbReference>
<comment type="caution">
    <text evidence="4">The sequence shown here is derived from an EMBL/GenBank/DDBJ whole genome shotgun (WGS) entry which is preliminary data.</text>
</comment>
<proteinExistence type="inferred from homology"/>
<dbReference type="PANTHER" id="PTHR47926:SF484">
    <property type="entry name" value="PENTATRICOPEPTIDE REPEAT-CONTAINING PROTEIN"/>
    <property type="match status" value="1"/>
</dbReference>
<evidence type="ECO:0000313" key="4">
    <source>
        <dbReference type="EMBL" id="GMH21590.1"/>
    </source>
</evidence>
<dbReference type="InterPro" id="IPR046960">
    <property type="entry name" value="PPR_At4g14850-like_plant"/>
</dbReference>
<organism evidence="4 5">
    <name type="scientific">Nepenthes gracilis</name>
    <name type="common">Slender pitcher plant</name>
    <dbReference type="NCBI Taxonomy" id="150966"/>
    <lineage>
        <taxon>Eukaryota</taxon>
        <taxon>Viridiplantae</taxon>
        <taxon>Streptophyta</taxon>
        <taxon>Embryophyta</taxon>
        <taxon>Tracheophyta</taxon>
        <taxon>Spermatophyta</taxon>
        <taxon>Magnoliopsida</taxon>
        <taxon>eudicotyledons</taxon>
        <taxon>Gunneridae</taxon>
        <taxon>Pentapetalae</taxon>
        <taxon>Caryophyllales</taxon>
        <taxon>Nepenthaceae</taxon>
        <taxon>Nepenthes</taxon>
    </lineage>
</organism>
<dbReference type="PANTHER" id="PTHR47926">
    <property type="entry name" value="PENTATRICOPEPTIDE REPEAT-CONTAINING PROTEIN"/>
    <property type="match status" value="1"/>
</dbReference>
<evidence type="ECO:0000256" key="1">
    <source>
        <dbReference type="ARBA" id="ARBA00006643"/>
    </source>
</evidence>
<gene>
    <name evidence="4" type="ORF">Nepgr_023432</name>
</gene>
<comment type="similarity">
    <text evidence="1">Belongs to the PPR family. PCMP-H subfamily.</text>
</comment>
<dbReference type="NCBIfam" id="TIGR00756">
    <property type="entry name" value="PPR"/>
    <property type="match status" value="6"/>
</dbReference>